<sequence length="167" mass="19688">YRLEGISLSNRDAEQLKLISKLKLSLPIIDSIGLSTHIISSQSLTKWFQSLEKLIKYSLAKLIFELIENKLNEQLTEILFKQISINSKENQYPLQVTLLVEHILFSIILKKQIEKQGKLFIRMLKFKIENQINAITTNRTKQQNCLILQKLYFRDILSSRQKYFFNL</sequence>
<feature type="non-terminal residue" evidence="1">
    <location>
        <position position="1"/>
    </location>
</feature>
<dbReference type="EMBL" id="CAJOBJ010351609">
    <property type="protein sequence ID" value="CAF5209024.1"/>
    <property type="molecule type" value="Genomic_DNA"/>
</dbReference>
<comment type="caution">
    <text evidence="1">The sequence shown here is derived from an EMBL/GenBank/DDBJ whole genome shotgun (WGS) entry which is preliminary data.</text>
</comment>
<evidence type="ECO:0000313" key="1">
    <source>
        <dbReference type="EMBL" id="CAF5209024.1"/>
    </source>
</evidence>
<evidence type="ECO:0000313" key="2">
    <source>
        <dbReference type="Proteomes" id="UP000681720"/>
    </source>
</evidence>
<dbReference type="AlphaFoldDB" id="A0A8S3IY47"/>
<reference evidence="1" key="1">
    <citation type="submission" date="2021-02" db="EMBL/GenBank/DDBJ databases">
        <authorList>
            <person name="Nowell W R."/>
        </authorList>
    </citation>
    <scope>NUCLEOTIDE SEQUENCE</scope>
</reference>
<proteinExistence type="predicted"/>
<dbReference type="Proteomes" id="UP000681720">
    <property type="component" value="Unassembled WGS sequence"/>
</dbReference>
<protein>
    <submittedName>
        <fullName evidence="1">Uncharacterized protein</fullName>
    </submittedName>
</protein>
<gene>
    <name evidence="1" type="ORF">GIL414_LOCUS79138</name>
</gene>
<accession>A0A8S3IY47</accession>
<name>A0A8S3IY47_9BILA</name>
<organism evidence="1 2">
    <name type="scientific">Rotaria magnacalcarata</name>
    <dbReference type="NCBI Taxonomy" id="392030"/>
    <lineage>
        <taxon>Eukaryota</taxon>
        <taxon>Metazoa</taxon>
        <taxon>Spiralia</taxon>
        <taxon>Gnathifera</taxon>
        <taxon>Rotifera</taxon>
        <taxon>Eurotatoria</taxon>
        <taxon>Bdelloidea</taxon>
        <taxon>Philodinida</taxon>
        <taxon>Philodinidae</taxon>
        <taxon>Rotaria</taxon>
    </lineage>
</organism>